<dbReference type="InterPro" id="IPR039719">
    <property type="entry name" value="FBXO28"/>
</dbReference>
<proteinExistence type="predicted"/>
<dbReference type="EMBL" id="JARKHS020008419">
    <property type="protein sequence ID" value="KAK8780795.1"/>
    <property type="molecule type" value="Genomic_DNA"/>
</dbReference>
<sequence>MELEPYRRDDVLTVEGLPVEIMENILSYLSYDEISIYRRVPAKFVFARTFSRRHLVVQVIDEIFRVLRLVQGAGNGCTSTPPRAHEILQELRDISSMAMEHFDERIAPGLKLH</sequence>
<accession>A0AAQ4F1Y9</accession>
<feature type="domain" description="F-box" evidence="1">
    <location>
        <begin position="11"/>
        <end position="67"/>
    </location>
</feature>
<dbReference type="PANTHER" id="PTHR13252:SF9">
    <property type="entry name" value="F-BOX ONLY PROTEIN 28"/>
    <property type="match status" value="1"/>
</dbReference>
<evidence type="ECO:0000313" key="2">
    <source>
        <dbReference type="EMBL" id="KAK8780795.1"/>
    </source>
</evidence>
<organism evidence="2 3">
    <name type="scientific">Amblyomma americanum</name>
    <name type="common">Lone star tick</name>
    <dbReference type="NCBI Taxonomy" id="6943"/>
    <lineage>
        <taxon>Eukaryota</taxon>
        <taxon>Metazoa</taxon>
        <taxon>Ecdysozoa</taxon>
        <taxon>Arthropoda</taxon>
        <taxon>Chelicerata</taxon>
        <taxon>Arachnida</taxon>
        <taxon>Acari</taxon>
        <taxon>Parasitiformes</taxon>
        <taxon>Ixodida</taxon>
        <taxon>Ixodoidea</taxon>
        <taxon>Ixodidae</taxon>
        <taxon>Amblyomminae</taxon>
        <taxon>Amblyomma</taxon>
    </lineage>
</organism>
<name>A0AAQ4F1Y9_AMBAM</name>
<dbReference type="AlphaFoldDB" id="A0AAQ4F1Y9"/>
<dbReference type="GO" id="GO:0000209">
    <property type="term" value="P:protein polyubiquitination"/>
    <property type="evidence" value="ECO:0007669"/>
    <property type="project" value="TreeGrafter"/>
</dbReference>
<evidence type="ECO:0000313" key="3">
    <source>
        <dbReference type="Proteomes" id="UP001321473"/>
    </source>
</evidence>
<gene>
    <name evidence="2" type="ORF">V5799_017864</name>
</gene>
<dbReference type="Proteomes" id="UP001321473">
    <property type="component" value="Unassembled WGS sequence"/>
</dbReference>
<feature type="non-terminal residue" evidence="2">
    <location>
        <position position="113"/>
    </location>
</feature>
<keyword evidence="3" id="KW-1185">Reference proteome</keyword>
<dbReference type="PANTHER" id="PTHR13252">
    <property type="entry name" value="F-BOX ONLY PROTEIN 28"/>
    <property type="match status" value="1"/>
</dbReference>
<evidence type="ECO:0000259" key="1">
    <source>
        <dbReference type="PROSITE" id="PS50181"/>
    </source>
</evidence>
<dbReference type="PROSITE" id="PS50181">
    <property type="entry name" value="FBOX"/>
    <property type="match status" value="1"/>
</dbReference>
<reference evidence="2 3" key="1">
    <citation type="journal article" date="2023" name="Arcadia Sci">
        <title>De novo assembly of a long-read Amblyomma americanum tick genome.</title>
        <authorList>
            <person name="Chou S."/>
            <person name="Poskanzer K.E."/>
            <person name="Rollins M."/>
            <person name="Thuy-Boun P.S."/>
        </authorList>
    </citation>
    <scope>NUCLEOTIDE SEQUENCE [LARGE SCALE GENOMIC DNA]</scope>
    <source>
        <strain evidence="2">F_SG_1</strain>
        <tissue evidence="2">Salivary glands</tissue>
    </source>
</reference>
<comment type="caution">
    <text evidence="2">The sequence shown here is derived from an EMBL/GenBank/DDBJ whole genome shotgun (WGS) entry which is preliminary data.</text>
</comment>
<protein>
    <recommendedName>
        <fullName evidence="1">F-box domain-containing protein</fullName>
    </recommendedName>
</protein>
<dbReference type="InterPro" id="IPR001810">
    <property type="entry name" value="F-box_dom"/>
</dbReference>